<evidence type="ECO:0000313" key="3">
    <source>
        <dbReference type="EMBL" id="GEP67527.1"/>
    </source>
</evidence>
<dbReference type="InterPro" id="IPR013762">
    <property type="entry name" value="Integrase-like_cat_sf"/>
</dbReference>
<dbReference type="PANTHER" id="PTHR30349">
    <property type="entry name" value="PHAGE INTEGRASE-RELATED"/>
    <property type="match status" value="1"/>
</dbReference>
<dbReference type="AlphaFoldDB" id="A0A512P8K1"/>
<dbReference type="PANTHER" id="PTHR30349:SF64">
    <property type="entry name" value="PROPHAGE INTEGRASE INTD-RELATED"/>
    <property type="match status" value="1"/>
</dbReference>
<gene>
    <name evidence="3" type="ORF">CSO01_02420</name>
</gene>
<dbReference type="Pfam" id="PF00589">
    <property type="entry name" value="Phage_integrase"/>
    <property type="match status" value="1"/>
</dbReference>
<organism evidence="3 4">
    <name type="scientific">Cellulomonas soli</name>
    <dbReference type="NCBI Taxonomy" id="931535"/>
    <lineage>
        <taxon>Bacteria</taxon>
        <taxon>Bacillati</taxon>
        <taxon>Actinomycetota</taxon>
        <taxon>Actinomycetes</taxon>
        <taxon>Micrococcales</taxon>
        <taxon>Cellulomonadaceae</taxon>
        <taxon>Cellulomonas</taxon>
    </lineage>
</organism>
<dbReference type="PROSITE" id="PS51898">
    <property type="entry name" value="TYR_RECOMBINASE"/>
    <property type="match status" value="1"/>
</dbReference>
<feature type="domain" description="Tyr recombinase" evidence="2">
    <location>
        <begin position="1"/>
        <end position="186"/>
    </location>
</feature>
<dbReference type="CDD" id="cd01189">
    <property type="entry name" value="INT_ICEBs1_C_like"/>
    <property type="match status" value="1"/>
</dbReference>
<dbReference type="EMBL" id="BKAL01000001">
    <property type="protein sequence ID" value="GEP67527.1"/>
    <property type="molecule type" value="Genomic_DNA"/>
</dbReference>
<evidence type="ECO:0000259" key="2">
    <source>
        <dbReference type="PROSITE" id="PS51898"/>
    </source>
</evidence>
<evidence type="ECO:0000313" key="4">
    <source>
        <dbReference type="Proteomes" id="UP000321798"/>
    </source>
</evidence>
<dbReference type="Gene3D" id="1.10.443.10">
    <property type="entry name" value="Intergrase catalytic core"/>
    <property type="match status" value="1"/>
</dbReference>
<dbReference type="GO" id="GO:0015074">
    <property type="term" value="P:DNA integration"/>
    <property type="evidence" value="ECO:0007669"/>
    <property type="project" value="InterPro"/>
</dbReference>
<dbReference type="GO" id="GO:0003677">
    <property type="term" value="F:DNA binding"/>
    <property type="evidence" value="ECO:0007669"/>
    <property type="project" value="InterPro"/>
</dbReference>
<keyword evidence="4" id="KW-1185">Reference proteome</keyword>
<dbReference type="InterPro" id="IPR050090">
    <property type="entry name" value="Tyrosine_recombinase_XerCD"/>
</dbReference>
<proteinExistence type="predicted"/>
<evidence type="ECO:0000256" key="1">
    <source>
        <dbReference type="ARBA" id="ARBA00023172"/>
    </source>
</evidence>
<dbReference type="GO" id="GO:0006310">
    <property type="term" value="P:DNA recombination"/>
    <property type="evidence" value="ECO:0007669"/>
    <property type="project" value="UniProtKB-KW"/>
</dbReference>
<name>A0A512P8K1_9CELL</name>
<reference evidence="3 4" key="1">
    <citation type="submission" date="2019-07" db="EMBL/GenBank/DDBJ databases">
        <title>Whole genome shotgun sequence of Cellulomonas soli NBRC 109434.</title>
        <authorList>
            <person name="Hosoyama A."/>
            <person name="Uohara A."/>
            <person name="Ohji S."/>
            <person name="Ichikawa N."/>
        </authorList>
    </citation>
    <scope>NUCLEOTIDE SEQUENCE [LARGE SCALE GENOMIC DNA]</scope>
    <source>
        <strain evidence="3 4">NBRC 109434</strain>
    </source>
</reference>
<accession>A0A512P8K1</accession>
<comment type="caution">
    <text evidence="3">The sequence shown here is derived from an EMBL/GenBank/DDBJ whole genome shotgun (WGS) entry which is preliminary data.</text>
</comment>
<protein>
    <recommendedName>
        <fullName evidence="2">Tyr recombinase domain-containing protein</fullName>
    </recommendedName>
</protein>
<sequence length="200" mass="22460">MLAAIPDRFKAMILTDIETGLRWGELVALRPRHIDFLRRTLTVEETIVEISRKDSPTGERMLFKPYPKDDEPRTLRISQDLLDTLAARIATLGLARGDLLFPSRDVAGGTPLSRATFNTRYWRPAVAEAGIDFPLRMHDLRHAHASWLLAGGADLVAVMERMGHSQIMTTQKYLHTLPDADDKALAAFESIRGRSRRGST</sequence>
<dbReference type="Proteomes" id="UP000321798">
    <property type="component" value="Unassembled WGS sequence"/>
</dbReference>
<dbReference type="InterPro" id="IPR002104">
    <property type="entry name" value="Integrase_catalytic"/>
</dbReference>
<dbReference type="SUPFAM" id="SSF56349">
    <property type="entry name" value="DNA breaking-rejoining enzymes"/>
    <property type="match status" value="1"/>
</dbReference>
<dbReference type="InterPro" id="IPR011010">
    <property type="entry name" value="DNA_brk_join_enz"/>
</dbReference>
<keyword evidence="1" id="KW-0233">DNA recombination</keyword>